<dbReference type="GO" id="GO:0045936">
    <property type="term" value="P:negative regulation of phosphate metabolic process"/>
    <property type="evidence" value="ECO:0007669"/>
    <property type="project" value="InterPro"/>
</dbReference>
<dbReference type="GO" id="GO:0005737">
    <property type="term" value="C:cytoplasm"/>
    <property type="evidence" value="ECO:0007669"/>
    <property type="project" value="UniProtKB-SubCell"/>
</dbReference>
<accession>A0A538STV0</accession>
<comment type="subunit">
    <text evidence="3 7">Homodimer.</text>
</comment>
<feature type="region of interest" description="Disordered" evidence="8">
    <location>
        <begin position="216"/>
        <end position="243"/>
    </location>
</feature>
<comment type="function">
    <text evidence="7">Plays a role in the regulation of phosphate uptake.</text>
</comment>
<dbReference type="PANTHER" id="PTHR42930">
    <property type="entry name" value="PHOSPHATE-SPECIFIC TRANSPORT SYSTEM ACCESSORY PROTEIN PHOU"/>
    <property type="match status" value="1"/>
</dbReference>
<gene>
    <name evidence="10" type="primary">phoU</name>
    <name evidence="10" type="ORF">E6K74_05075</name>
</gene>
<dbReference type="Proteomes" id="UP000319829">
    <property type="component" value="Unassembled WGS sequence"/>
</dbReference>
<evidence type="ECO:0000313" key="10">
    <source>
        <dbReference type="EMBL" id="TMQ54771.1"/>
    </source>
</evidence>
<evidence type="ECO:0000256" key="1">
    <source>
        <dbReference type="ARBA" id="ARBA00004496"/>
    </source>
</evidence>
<dbReference type="PANTHER" id="PTHR42930:SF3">
    <property type="entry name" value="PHOSPHATE-SPECIFIC TRANSPORT SYSTEM ACCESSORY PROTEIN PHOU"/>
    <property type="match status" value="1"/>
</dbReference>
<evidence type="ECO:0000256" key="7">
    <source>
        <dbReference type="PIRNR" id="PIRNR003107"/>
    </source>
</evidence>
<evidence type="ECO:0000256" key="8">
    <source>
        <dbReference type="SAM" id="MobiDB-lite"/>
    </source>
</evidence>
<dbReference type="SUPFAM" id="SSF109755">
    <property type="entry name" value="PhoU-like"/>
    <property type="match status" value="1"/>
</dbReference>
<evidence type="ECO:0000256" key="6">
    <source>
        <dbReference type="ARBA" id="ARBA00022592"/>
    </source>
</evidence>
<comment type="similarity">
    <text evidence="2 7">Belongs to the PhoU family.</text>
</comment>
<dbReference type="InterPro" id="IPR038078">
    <property type="entry name" value="PhoU-like_sf"/>
</dbReference>
<dbReference type="GO" id="GO:0030643">
    <property type="term" value="P:intracellular phosphate ion homeostasis"/>
    <property type="evidence" value="ECO:0007669"/>
    <property type="project" value="InterPro"/>
</dbReference>
<comment type="subcellular location">
    <subcellularLocation>
        <location evidence="1 7">Cytoplasm</location>
    </subcellularLocation>
</comment>
<evidence type="ECO:0000256" key="3">
    <source>
        <dbReference type="ARBA" id="ARBA00011738"/>
    </source>
</evidence>
<sequence length="243" mass="26655">MERHFHHELEALRDRLSEMAGRAETALVKSMEALKTRNARLAEEVRAEDIAIDRIELQIESQSLNFLGLQQPVARDLRFLVAAIRISNDLERIGDHAVNIAQSALRLSSLPQIKPLEDLPMMAERTITMLRDAVSAWLNGDAATARRICERDVEIDGLKAKIFAKLSGGMIQSPESVPRALELLLVSRNLERVADLATNIAEEAIFVAEARVIKHHAEESEEGSPGAGTPGSGTSTAGRPASR</sequence>
<comment type="caution">
    <text evidence="10">The sequence shown here is derived from an EMBL/GenBank/DDBJ whole genome shotgun (WGS) entry which is preliminary data.</text>
</comment>
<proteinExistence type="inferred from homology"/>
<evidence type="ECO:0000313" key="11">
    <source>
        <dbReference type="Proteomes" id="UP000319829"/>
    </source>
</evidence>
<evidence type="ECO:0000256" key="2">
    <source>
        <dbReference type="ARBA" id="ARBA00008107"/>
    </source>
</evidence>
<dbReference type="NCBIfam" id="TIGR02135">
    <property type="entry name" value="phoU_full"/>
    <property type="match status" value="1"/>
</dbReference>
<feature type="domain" description="PhoU" evidence="9">
    <location>
        <begin position="16"/>
        <end position="103"/>
    </location>
</feature>
<evidence type="ECO:0000259" key="9">
    <source>
        <dbReference type="Pfam" id="PF01895"/>
    </source>
</evidence>
<protein>
    <recommendedName>
        <fullName evidence="7">Phosphate-specific transport system accessory protein PhoU</fullName>
    </recommendedName>
</protein>
<feature type="domain" description="PhoU" evidence="9">
    <location>
        <begin position="122"/>
        <end position="203"/>
    </location>
</feature>
<dbReference type="FunFam" id="1.20.58.220:FF:000004">
    <property type="entry name" value="Phosphate-specific transport system accessory protein PhoU"/>
    <property type="match status" value="1"/>
</dbReference>
<dbReference type="AlphaFoldDB" id="A0A538STV0"/>
<evidence type="ECO:0000256" key="5">
    <source>
        <dbReference type="ARBA" id="ARBA00022490"/>
    </source>
</evidence>
<dbReference type="Gene3D" id="1.20.58.220">
    <property type="entry name" value="Phosphate transport system protein phou homolog 2, domain 2"/>
    <property type="match status" value="2"/>
</dbReference>
<organism evidence="10 11">
    <name type="scientific">Eiseniibacteriota bacterium</name>
    <dbReference type="NCBI Taxonomy" id="2212470"/>
    <lineage>
        <taxon>Bacteria</taxon>
        <taxon>Candidatus Eiseniibacteriota</taxon>
    </lineage>
</organism>
<dbReference type="InterPro" id="IPR028366">
    <property type="entry name" value="PhoU"/>
</dbReference>
<keyword evidence="4 7" id="KW-0813">Transport</keyword>
<dbReference type="InterPro" id="IPR026022">
    <property type="entry name" value="PhoU_dom"/>
</dbReference>
<reference evidence="10 11" key="1">
    <citation type="journal article" date="2019" name="Nat. Microbiol.">
        <title>Mediterranean grassland soil C-N compound turnover is dependent on rainfall and depth, and is mediated by genomically divergent microorganisms.</title>
        <authorList>
            <person name="Diamond S."/>
            <person name="Andeer P.F."/>
            <person name="Li Z."/>
            <person name="Crits-Christoph A."/>
            <person name="Burstein D."/>
            <person name="Anantharaman K."/>
            <person name="Lane K.R."/>
            <person name="Thomas B.C."/>
            <person name="Pan C."/>
            <person name="Northen T.R."/>
            <person name="Banfield J.F."/>
        </authorList>
    </citation>
    <scope>NUCLEOTIDE SEQUENCE [LARGE SCALE GENOMIC DNA]</scope>
    <source>
        <strain evidence="10">WS_4</strain>
    </source>
</reference>
<evidence type="ECO:0000256" key="4">
    <source>
        <dbReference type="ARBA" id="ARBA00022448"/>
    </source>
</evidence>
<keyword evidence="5 7" id="KW-0963">Cytoplasm</keyword>
<dbReference type="EMBL" id="VBOU01000055">
    <property type="protein sequence ID" value="TMQ54771.1"/>
    <property type="molecule type" value="Genomic_DNA"/>
</dbReference>
<dbReference type="PIRSF" id="PIRSF003107">
    <property type="entry name" value="PhoU"/>
    <property type="match status" value="1"/>
</dbReference>
<keyword evidence="6 7" id="KW-0592">Phosphate transport</keyword>
<dbReference type="GO" id="GO:0006817">
    <property type="term" value="P:phosphate ion transport"/>
    <property type="evidence" value="ECO:0007669"/>
    <property type="project" value="UniProtKB-KW"/>
</dbReference>
<dbReference type="Pfam" id="PF01895">
    <property type="entry name" value="PhoU"/>
    <property type="match status" value="2"/>
</dbReference>
<feature type="compositionally biased region" description="Low complexity" evidence="8">
    <location>
        <begin position="232"/>
        <end position="243"/>
    </location>
</feature>
<name>A0A538STV0_UNCEI</name>